<dbReference type="Gene3D" id="1.20.1440.20">
    <property type="entry name" value="LemA-like domain"/>
    <property type="match status" value="1"/>
</dbReference>
<evidence type="ECO:0000256" key="3">
    <source>
        <dbReference type="ARBA" id="ARBA00022692"/>
    </source>
</evidence>
<name>A0AAN0XZH9_9VIBR</name>
<evidence type="ECO:0000313" key="7">
    <source>
        <dbReference type="Proteomes" id="UP000092018"/>
    </source>
</evidence>
<evidence type="ECO:0000313" key="6">
    <source>
        <dbReference type="EMBL" id="ANO35607.1"/>
    </source>
</evidence>
<dbReference type="Proteomes" id="UP000092018">
    <property type="component" value="Plasmid unnamed1"/>
</dbReference>
<dbReference type="InterPro" id="IPR007156">
    <property type="entry name" value="MamQ_LemA"/>
</dbReference>
<dbReference type="KEGG" id="vbr:A6E01_20565"/>
<geneLocation type="plasmid" evidence="6 7">
    <name>unnamed1</name>
</geneLocation>
<dbReference type="RefSeq" id="WP_065211366.1">
    <property type="nucleotide sequence ID" value="NZ_CP016179.1"/>
</dbReference>
<protein>
    <recommendedName>
        <fullName evidence="8">LemA family protein</fullName>
    </recommendedName>
</protein>
<dbReference type="GO" id="GO:0016020">
    <property type="term" value="C:membrane"/>
    <property type="evidence" value="ECO:0007669"/>
    <property type="project" value="UniProtKB-SubCell"/>
</dbReference>
<organism evidence="6 7">
    <name type="scientific">Vibrio breoganii</name>
    <dbReference type="NCBI Taxonomy" id="553239"/>
    <lineage>
        <taxon>Bacteria</taxon>
        <taxon>Pseudomonadati</taxon>
        <taxon>Pseudomonadota</taxon>
        <taxon>Gammaproteobacteria</taxon>
        <taxon>Vibrionales</taxon>
        <taxon>Vibrionaceae</taxon>
        <taxon>Vibrio</taxon>
    </lineage>
</organism>
<accession>A0AAN0XZH9</accession>
<dbReference type="InterPro" id="IPR023353">
    <property type="entry name" value="LemA-like_dom_sf"/>
</dbReference>
<comment type="subcellular location">
    <subcellularLocation>
        <location evidence="1">Membrane</location>
        <topology evidence="1">Single-pass membrane protein</topology>
    </subcellularLocation>
</comment>
<dbReference type="AlphaFoldDB" id="A0AAN0XZH9"/>
<dbReference type="EMBL" id="CP016179">
    <property type="protein sequence ID" value="ANO35607.1"/>
    <property type="molecule type" value="Genomic_DNA"/>
</dbReference>
<reference evidence="6 7" key="1">
    <citation type="submission" date="2016-06" db="EMBL/GenBank/DDBJ databases">
        <title>Adaptive Radiation by Waves of Gene Transfer Leads to Fine-Scale Resource Partitioning in Marine Microbes.</title>
        <authorList>
            <person name="Hehemann J.-H."/>
            <person name="Arevalo P."/>
            <person name="Datta M.S."/>
            <person name="Yu X."/>
            <person name="Corzett C."/>
            <person name="Henschel A."/>
            <person name="Preheim S.P."/>
            <person name="Timberlake S."/>
            <person name="Alm E.J."/>
            <person name="Polz M.F."/>
        </authorList>
    </citation>
    <scope>NUCLEOTIDE SEQUENCE [LARGE SCALE GENOMIC DNA]</scope>
    <source>
        <strain evidence="6 7">FF50</strain>
        <plasmid evidence="6 7">unnamed1</plasmid>
    </source>
</reference>
<keyword evidence="3" id="KW-0812">Transmembrane</keyword>
<proteinExistence type="inferred from homology"/>
<gene>
    <name evidence="6" type="ORF">A6E01_20565</name>
</gene>
<dbReference type="SUPFAM" id="SSF140478">
    <property type="entry name" value="LemA-like"/>
    <property type="match status" value="1"/>
</dbReference>
<comment type="similarity">
    <text evidence="2">Belongs to the LemA family.</text>
</comment>
<dbReference type="PANTHER" id="PTHR34478:SF1">
    <property type="entry name" value="PROTEIN LEMA"/>
    <property type="match status" value="1"/>
</dbReference>
<dbReference type="Pfam" id="PF04011">
    <property type="entry name" value="LemA"/>
    <property type="match status" value="1"/>
</dbReference>
<evidence type="ECO:0000256" key="5">
    <source>
        <dbReference type="ARBA" id="ARBA00023136"/>
    </source>
</evidence>
<evidence type="ECO:0000256" key="1">
    <source>
        <dbReference type="ARBA" id="ARBA00004167"/>
    </source>
</evidence>
<sequence>MEIFIGTLVTLAIYIIWVNNTIISRYNTVKASWSDVLTQQNEIIKVLPVLEKAISGHKEYEKEVMTKVTELRTSAGGVQEGNINPSALNDVQSKIGALQTAINIVQENYPDLNTHELVTGYMKAVEETQKQVSAALRLFNANTMKYNETLQVFPNNIINNLISRKKKLSFYTDQQAEDNFTYKPDF</sequence>
<evidence type="ECO:0000256" key="4">
    <source>
        <dbReference type="ARBA" id="ARBA00022989"/>
    </source>
</evidence>
<dbReference type="PANTHER" id="PTHR34478">
    <property type="entry name" value="PROTEIN LEMA"/>
    <property type="match status" value="1"/>
</dbReference>
<keyword evidence="6" id="KW-0614">Plasmid</keyword>
<keyword evidence="4" id="KW-1133">Transmembrane helix</keyword>
<evidence type="ECO:0000256" key="2">
    <source>
        <dbReference type="ARBA" id="ARBA00008854"/>
    </source>
</evidence>
<keyword evidence="5" id="KW-0472">Membrane</keyword>
<evidence type="ECO:0008006" key="8">
    <source>
        <dbReference type="Google" id="ProtNLM"/>
    </source>
</evidence>